<keyword evidence="3" id="KW-1185">Reference proteome</keyword>
<protein>
    <submittedName>
        <fullName evidence="2">Uncharacterized protein</fullName>
    </submittedName>
</protein>
<feature type="region of interest" description="Disordered" evidence="1">
    <location>
        <begin position="36"/>
        <end position="64"/>
    </location>
</feature>
<evidence type="ECO:0000313" key="3">
    <source>
        <dbReference type="Proteomes" id="UP001500620"/>
    </source>
</evidence>
<feature type="compositionally biased region" description="Basic and acidic residues" evidence="1">
    <location>
        <begin position="47"/>
        <end position="59"/>
    </location>
</feature>
<evidence type="ECO:0000256" key="1">
    <source>
        <dbReference type="SAM" id="MobiDB-lite"/>
    </source>
</evidence>
<gene>
    <name evidence="2" type="ORF">GCM10022255_079460</name>
</gene>
<sequence length="116" mass="12246">MPRRRVAVCAAELAASACGRVRFPVCVVVVMGQYLPKGGAYPGRARSTTDREQGPDDPFRAPAPPVQAVRTALSLKRRRTPATMSEISRALTTSTAMAESRADIVGAPSHSVLAGI</sequence>
<accession>A0ABP8DLC2</accession>
<dbReference type="Proteomes" id="UP001500620">
    <property type="component" value="Unassembled WGS sequence"/>
</dbReference>
<reference evidence="3" key="1">
    <citation type="journal article" date="2019" name="Int. J. Syst. Evol. Microbiol.">
        <title>The Global Catalogue of Microorganisms (GCM) 10K type strain sequencing project: providing services to taxonomists for standard genome sequencing and annotation.</title>
        <authorList>
            <consortium name="The Broad Institute Genomics Platform"/>
            <consortium name="The Broad Institute Genome Sequencing Center for Infectious Disease"/>
            <person name="Wu L."/>
            <person name="Ma J."/>
        </authorList>
    </citation>
    <scope>NUCLEOTIDE SEQUENCE [LARGE SCALE GENOMIC DNA]</scope>
    <source>
        <strain evidence="3">JCM 17441</strain>
    </source>
</reference>
<organism evidence="2 3">
    <name type="scientific">Dactylosporangium darangshiense</name>
    <dbReference type="NCBI Taxonomy" id="579108"/>
    <lineage>
        <taxon>Bacteria</taxon>
        <taxon>Bacillati</taxon>
        <taxon>Actinomycetota</taxon>
        <taxon>Actinomycetes</taxon>
        <taxon>Micromonosporales</taxon>
        <taxon>Micromonosporaceae</taxon>
        <taxon>Dactylosporangium</taxon>
    </lineage>
</organism>
<dbReference type="EMBL" id="BAABAT010000031">
    <property type="protein sequence ID" value="GAA4258504.1"/>
    <property type="molecule type" value="Genomic_DNA"/>
</dbReference>
<comment type="caution">
    <text evidence="2">The sequence shown here is derived from an EMBL/GenBank/DDBJ whole genome shotgun (WGS) entry which is preliminary data.</text>
</comment>
<proteinExistence type="predicted"/>
<evidence type="ECO:0000313" key="2">
    <source>
        <dbReference type="EMBL" id="GAA4258504.1"/>
    </source>
</evidence>
<name>A0ABP8DLC2_9ACTN</name>